<dbReference type="SUPFAM" id="SSF56601">
    <property type="entry name" value="beta-lactamase/transpeptidase-like"/>
    <property type="match status" value="1"/>
</dbReference>
<feature type="domain" description="Beta-lactamase-related" evidence="4">
    <location>
        <begin position="112"/>
        <end position="437"/>
    </location>
</feature>
<dbReference type="InterPro" id="IPR050789">
    <property type="entry name" value="Diverse_Enzym_Activities"/>
</dbReference>
<dbReference type="PANTHER" id="PTHR43283">
    <property type="entry name" value="BETA-LACTAMASE-RELATED"/>
    <property type="match status" value="1"/>
</dbReference>
<dbReference type="InterPro" id="IPR001466">
    <property type="entry name" value="Beta-lactam-related"/>
</dbReference>
<dbReference type="EMBL" id="DWZH01000079">
    <property type="protein sequence ID" value="HJB10863.1"/>
    <property type="molecule type" value="Genomic_DNA"/>
</dbReference>
<accession>A0A9D2LE76</accession>
<dbReference type="PROSITE" id="PS51318">
    <property type="entry name" value="TAT"/>
    <property type="match status" value="1"/>
</dbReference>
<reference evidence="5" key="2">
    <citation type="submission" date="2021-04" db="EMBL/GenBank/DDBJ databases">
        <authorList>
            <person name="Gilroy R."/>
        </authorList>
    </citation>
    <scope>NUCLEOTIDE SEQUENCE</scope>
    <source>
        <strain evidence="5">ChiHjej13B12-24818</strain>
    </source>
</reference>
<feature type="chain" id="PRO_5039007197" evidence="3">
    <location>
        <begin position="23"/>
        <end position="618"/>
    </location>
</feature>
<organism evidence="5 6">
    <name type="scientific">Candidatus Brachybacterium merdavium</name>
    <dbReference type="NCBI Taxonomy" id="2838513"/>
    <lineage>
        <taxon>Bacteria</taxon>
        <taxon>Bacillati</taxon>
        <taxon>Actinomycetota</taxon>
        <taxon>Actinomycetes</taxon>
        <taxon>Micrococcales</taxon>
        <taxon>Dermabacteraceae</taxon>
        <taxon>Brachybacterium</taxon>
    </lineage>
</organism>
<name>A0A9D2LE76_9MICO</name>
<evidence type="ECO:0000313" key="6">
    <source>
        <dbReference type="Proteomes" id="UP000823823"/>
    </source>
</evidence>
<evidence type="ECO:0000313" key="5">
    <source>
        <dbReference type="EMBL" id="HJB10863.1"/>
    </source>
</evidence>
<feature type="signal peptide" evidence="3">
    <location>
        <begin position="1"/>
        <end position="22"/>
    </location>
</feature>
<evidence type="ECO:0000256" key="1">
    <source>
        <dbReference type="ARBA" id="ARBA00022801"/>
    </source>
</evidence>
<evidence type="ECO:0000259" key="4">
    <source>
        <dbReference type="Pfam" id="PF00144"/>
    </source>
</evidence>
<dbReference type="Pfam" id="PF20773">
    <property type="entry name" value="InhA-like_MAM"/>
    <property type="match status" value="1"/>
</dbReference>
<evidence type="ECO:0000256" key="3">
    <source>
        <dbReference type="SAM" id="SignalP"/>
    </source>
</evidence>
<dbReference type="AlphaFoldDB" id="A0A9D2LE76"/>
<reference evidence="5" key="1">
    <citation type="journal article" date="2021" name="PeerJ">
        <title>Extensive microbial diversity within the chicken gut microbiome revealed by metagenomics and culture.</title>
        <authorList>
            <person name="Gilroy R."/>
            <person name="Ravi A."/>
            <person name="Getino M."/>
            <person name="Pursley I."/>
            <person name="Horton D.L."/>
            <person name="Alikhan N.F."/>
            <person name="Baker D."/>
            <person name="Gharbi K."/>
            <person name="Hall N."/>
            <person name="Watson M."/>
            <person name="Adriaenssens E.M."/>
            <person name="Foster-Nyarko E."/>
            <person name="Jarju S."/>
            <person name="Secka A."/>
            <person name="Antonio M."/>
            <person name="Oren A."/>
            <person name="Chaudhuri R.R."/>
            <person name="La Ragione R."/>
            <person name="Hildebrand F."/>
            <person name="Pallen M.J."/>
        </authorList>
    </citation>
    <scope>NUCLEOTIDE SEQUENCE</scope>
    <source>
        <strain evidence="5">ChiHjej13B12-24818</strain>
    </source>
</reference>
<keyword evidence="1" id="KW-0378">Hydrolase</keyword>
<dbReference type="Gene3D" id="3.40.710.10">
    <property type="entry name" value="DD-peptidase/beta-lactamase superfamily"/>
    <property type="match status" value="1"/>
</dbReference>
<dbReference type="Pfam" id="PF00144">
    <property type="entry name" value="Beta-lactamase"/>
    <property type="match status" value="1"/>
</dbReference>
<feature type="region of interest" description="Disordered" evidence="2">
    <location>
        <begin position="24"/>
        <end position="91"/>
    </location>
</feature>
<sequence>MHRSLTRRTTLTGAALAATATAVGLPTAHGDGDPAGGEPGAGSPATKSAPSSEGSRAASDWGPEQPHPWGRPRASGRTLRRTSPHAAGLDGEVLERLPGIIQEGLDHDPPRFAAASVLVASQGSIVYEHSDGYALRWKNAEEQLPRQQWVPARDDTLYDIASISKIFTATAVLQLVEQGRLGLEDTVATHLPRFAEGGKEGVTVEHLLTHVGGLPPFLNLWSDHPDIPSRIDAALTVEPDSAPGTEYVYSDLGLIALGLIVEELTGLGLDEYVREHITAPLGMDETMYTPPQGLHERIAATEYMEATGELVRGHVHDENAHSLGGVAGHAGVFSTAGDLAIFAQMFLGGGRYGKARILQADTVEMMFSDHIAEVTGIGGARRGLGPELEAWFYHAGLTSPYSGTHTGFTGTSMVIDPLTDTIVILLANAVHPTREWSTTSVTRREVSSCVAEALGLVPAQVRDGWHAGHEDETVATLSVPVNLGADSSATLELELFTHLETAYDLLTLEATADGGSTWVPLAGQLTAPDREPVEVPEGQITGWGARRVWHGEFPLTDGGQALTGELELRASVTTDAQVRGLGTWIGRIRVRDGDRDLLDTDRPEDAELVESDGWVRRG</sequence>
<dbReference type="PANTHER" id="PTHR43283:SF11">
    <property type="entry name" value="BETA-LACTAMASE-RELATED DOMAIN-CONTAINING PROTEIN"/>
    <property type="match status" value="1"/>
</dbReference>
<feature type="compositionally biased region" description="Polar residues" evidence="2">
    <location>
        <begin position="45"/>
        <end position="54"/>
    </location>
</feature>
<dbReference type="Proteomes" id="UP000823823">
    <property type="component" value="Unassembled WGS sequence"/>
</dbReference>
<gene>
    <name evidence="5" type="ORF">H9786_10115</name>
</gene>
<comment type="caution">
    <text evidence="5">The sequence shown here is derived from an EMBL/GenBank/DDBJ whole genome shotgun (WGS) entry which is preliminary data.</text>
</comment>
<evidence type="ECO:0000256" key="2">
    <source>
        <dbReference type="SAM" id="MobiDB-lite"/>
    </source>
</evidence>
<protein>
    <submittedName>
        <fullName evidence="5">Beta-lactamase family protein</fullName>
    </submittedName>
</protein>
<proteinExistence type="predicted"/>
<dbReference type="GO" id="GO:0016787">
    <property type="term" value="F:hydrolase activity"/>
    <property type="evidence" value="ECO:0007669"/>
    <property type="project" value="UniProtKB-KW"/>
</dbReference>
<keyword evidence="3" id="KW-0732">Signal</keyword>
<dbReference type="InterPro" id="IPR012338">
    <property type="entry name" value="Beta-lactam/transpept-like"/>
</dbReference>
<dbReference type="InterPro" id="IPR006311">
    <property type="entry name" value="TAT_signal"/>
</dbReference>